<protein>
    <recommendedName>
        <fullName evidence="4">F-box domain-containing protein</fullName>
    </recommendedName>
</protein>
<dbReference type="InterPro" id="IPR032675">
    <property type="entry name" value="LRR_dom_sf"/>
</dbReference>
<accession>A0AAD7U284</accession>
<dbReference type="Proteomes" id="UP001215151">
    <property type="component" value="Unassembled WGS sequence"/>
</dbReference>
<evidence type="ECO:0000313" key="3">
    <source>
        <dbReference type="Proteomes" id="UP001215151"/>
    </source>
</evidence>
<sequence length="712" mass="77099">MAAHSSTSSLPRMALNPLESLPAEIFLEVSNYLASRADVLQLSQVSKTVYNKVLPALYADVDLHGAEQCERTLAMIERCPQVARHVRKLTVHPEHEFHPRPHDQYRAWDNAGVVSRCVMRAARNLDALHHFEWDGEDMLPDDRMWAELRSRCALLARVYCLRVHARAYMLMDLFKFDDLRGFALTLKDGFYAHSLHVPSRGPAAHADADDATAPESEPVFARLWDMLTIRCPNLESLALVGHSSEPSEAARLYAARWPKLRHLALGALVWGSNAPGQAAHLQRAPEFKDFLEAHPSIESLHLLGRPSSNQLDLSGLDYAALPNLKEFSGSFVHLRMLVDRTPSADEAHANTPPSVLGTSLTKTLKRVCFPHAMHLRDLTPVTISRVLLSLHALTSLKVTFAIQGGYDSNNILRTIATSCPFLHDLDITCTNKSSFFLETFANSLRGLSRLRTLALTLVRTSGEEPMHVGAARIARANPRLRAFAITFIPPHAAAAVGDASPPPLERGAFELTCDAHGLPVCLHVAQWHAAPWPWPWLGAWSGASSLVPPFPLSLRLSRTADAFIGAGGLAEWFAAVASALGIETPLALLEHRALALGNGGAAAVPGAGVAVGVGIGAGAGIIEGAADALATIPAALGGGWWGAASGRRRGSVRRWVYDLRPSGHPDVQPKGMGALLLGRGPAGEEARLMVFCLCLLVLTFWALVGRALRGEM</sequence>
<proteinExistence type="predicted"/>
<keyword evidence="1" id="KW-0472">Membrane</keyword>
<dbReference type="Gene3D" id="3.80.10.10">
    <property type="entry name" value="Ribonuclease Inhibitor"/>
    <property type="match status" value="1"/>
</dbReference>
<dbReference type="EMBL" id="JAPEVG010000014">
    <property type="protein sequence ID" value="KAJ8496483.1"/>
    <property type="molecule type" value="Genomic_DNA"/>
</dbReference>
<gene>
    <name evidence="2" type="ORF">ONZ51_g1079</name>
</gene>
<evidence type="ECO:0008006" key="4">
    <source>
        <dbReference type="Google" id="ProtNLM"/>
    </source>
</evidence>
<dbReference type="AlphaFoldDB" id="A0AAD7U284"/>
<name>A0AAD7U284_9APHY</name>
<keyword evidence="1" id="KW-0812">Transmembrane</keyword>
<feature type="transmembrane region" description="Helical" evidence="1">
    <location>
        <begin position="688"/>
        <end position="708"/>
    </location>
</feature>
<organism evidence="2 3">
    <name type="scientific">Trametes cubensis</name>
    <dbReference type="NCBI Taxonomy" id="1111947"/>
    <lineage>
        <taxon>Eukaryota</taxon>
        <taxon>Fungi</taxon>
        <taxon>Dikarya</taxon>
        <taxon>Basidiomycota</taxon>
        <taxon>Agaricomycotina</taxon>
        <taxon>Agaricomycetes</taxon>
        <taxon>Polyporales</taxon>
        <taxon>Polyporaceae</taxon>
        <taxon>Trametes</taxon>
    </lineage>
</organism>
<keyword evidence="1" id="KW-1133">Transmembrane helix</keyword>
<reference evidence="2" key="1">
    <citation type="submission" date="2022-11" db="EMBL/GenBank/DDBJ databases">
        <title>Genome Sequence of Cubamyces cubensis.</title>
        <authorList>
            <person name="Buettner E."/>
        </authorList>
    </citation>
    <scope>NUCLEOTIDE SEQUENCE</scope>
    <source>
        <strain evidence="2">MPL-01</strain>
    </source>
</reference>
<evidence type="ECO:0000313" key="2">
    <source>
        <dbReference type="EMBL" id="KAJ8496483.1"/>
    </source>
</evidence>
<dbReference type="SUPFAM" id="SSF52047">
    <property type="entry name" value="RNI-like"/>
    <property type="match status" value="1"/>
</dbReference>
<keyword evidence="3" id="KW-1185">Reference proteome</keyword>
<comment type="caution">
    <text evidence="2">The sequence shown here is derived from an EMBL/GenBank/DDBJ whole genome shotgun (WGS) entry which is preliminary data.</text>
</comment>
<evidence type="ECO:0000256" key="1">
    <source>
        <dbReference type="SAM" id="Phobius"/>
    </source>
</evidence>